<gene>
    <name evidence="2" type="ORF">HCN44_006013</name>
</gene>
<accession>A0A835CVG8</accession>
<dbReference type="AlphaFoldDB" id="A0A835CVG8"/>
<dbReference type="PANTHER" id="PTHR33053">
    <property type="entry name" value="PROTEIN, PUTATIVE-RELATED"/>
    <property type="match status" value="1"/>
</dbReference>
<protein>
    <submittedName>
        <fullName evidence="2">Uncharacterized protein</fullName>
    </submittedName>
</protein>
<organism evidence="2 3">
    <name type="scientific">Aphidius gifuensis</name>
    <name type="common">Parasitoid wasp</name>
    <dbReference type="NCBI Taxonomy" id="684658"/>
    <lineage>
        <taxon>Eukaryota</taxon>
        <taxon>Metazoa</taxon>
        <taxon>Ecdysozoa</taxon>
        <taxon>Arthropoda</taxon>
        <taxon>Hexapoda</taxon>
        <taxon>Insecta</taxon>
        <taxon>Pterygota</taxon>
        <taxon>Neoptera</taxon>
        <taxon>Endopterygota</taxon>
        <taxon>Hymenoptera</taxon>
        <taxon>Apocrita</taxon>
        <taxon>Ichneumonoidea</taxon>
        <taxon>Braconidae</taxon>
        <taxon>Aphidiinae</taxon>
        <taxon>Aphidius</taxon>
    </lineage>
</organism>
<keyword evidence="3" id="KW-1185">Reference proteome</keyword>
<dbReference type="EMBL" id="JACMRX010000001">
    <property type="protein sequence ID" value="KAF7997442.1"/>
    <property type="molecule type" value="Genomic_DNA"/>
</dbReference>
<dbReference type="OrthoDB" id="7699050at2759"/>
<comment type="caution">
    <text evidence="2">The sequence shown here is derived from an EMBL/GenBank/DDBJ whole genome shotgun (WGS) entry which is preliminary data.</text>
</comment>
<reference evidence="2 3" key="1">
    <citation type="submission" date="2020-08" db="EMBL/GenBank/DDBJ databases">
        <title>Aphidius gifuensis genome sequencing and assembly.</title>
        <authorList>
            <person name="Du Z."/>
        </authorList>
    </citation>
    <scope>NUCLEOTIDE SEQUENCE [LARGE SCALE GENOMIC DNA]</scope>
    <source>
        <strain evidence="2">YNYX2018</strain>
        <tissue evidence="2">Adults</tissue>
    </source>
</reference>
<dbReference type="Proteomes" id="UP000639338">
    <property type="component" value="Unassembled WGS sequence"/>
</dbReference>
<sequence>MKEHNYGSFIGNAPARAKALGHIAHNGDVPCLGCKVCRTFDDLSLNEAFKTIDNIERTNEEYRDRSDLLHNTEKCALAGLIDFDIVKHTVFDYMHAVLLGMMKRFLSNLVTGKDNINCKLSDVNINIINIRLNLIKEYCPIEIARKPEDITKFKSMKATELRYT</sequence>
<proteinExistence type="predicted"/>
<name>A0A835CVG8_APHGI</name>
<evidence type="ECO:0000313" key="2">
    <source>
        <dbReference type="EMBL" id="KAF7997442.1"/>
    </source>
</evidence>
<keyword evidence="1" id="KW-0175">Coiled coil</keyword>
<evidence type="ECO:0000256" key="1">
    <source>
        <dbReference type="SAM" id="Coils"/>
    </source>
</evidence>
<feature type="coiled-coil region" evidence="1">
    <location>
        <begin position="45"/>
        <end position="72"/>
    </location>
</feature>
<evidence type="ECO:0000313" key="3">
    <source>
        <dbReference type="Proteomes" id="UP000639338"/>
    </source>
</evidence>
<dbReference type="PANTHER" id="PTHR33053:SF9">
    <property type="entry name" value="AGAP000105-PA"/>
    <property type="match status" value="1"/>
</dbReference>